<dbReference type="RefSeq" id="WP_146406687.1">
    <property type="nucleotide sequence ID" value="NZ_SJPU01000001.1"/>
</dbReference>
<keyword evidence="4" id="KW-1133">Transmembrane helix</keyword>
<reference evidence="6 7" key="1">
    <citation type="journal article" date="2020" name="Antonie Van Leeuwenhoek">
        <title>Rhodopirellula heiligendammensis sp. nov., Rhodopirellula pilleata sp. nov., and Rhodopirellula solitaria sp. nov. isolated from natural or artificial marine surfaces in Northern Germany and California, USA, and emended description of the genus Rhodopirellula.</title>
        <authorList>
            <person name="Kallscheuer N."/>
            <person name="Wiegand S."/>
            <person name="Jogler M."/>
            <person name="Boedeker C."/>
            <person name="Peeters S.H."/>
            <person name="Rast P."/>
            <person name="Heuer A."/>
            <person name="Jetten M.S.M."/>
            <person name="Rohde M."/>
            <person name="Jogler C."/>
        </authorList>
    </citation>
    <scope>NUCLEOTIDE SEQUENCE [LARGE SCALE GENOMIC DNA]</scope>
    <source>
        <strain evidence="6 7">Poly21</strain>
    </source>
</reference>
<evidence type="ECO:0000256" key="3">
    <source>
        <dbReference type="ARBA" id="ARBA00022679"/>
    </source>
</evidence>
<evidence type="ECO:0000256" key="4">
    <source>
        <dbReference type="SAM" id="Phobius"/>
    </source>
</evidence>
<evidence type="ECO:0000256" key="2">
    <source>
        <dbReference type="ARBA" id="ARBA00022676"/>
    </source>
</evidence>
<keyword evidence="7" id="KW-1185">Reference proteome</keyword>
<dbReference type="InterPro" id="IPR029044">
    <property type="entry name" value="Nucleotide-diphossugar_trans"/>
</dbReference>
<feature type="transmembrane region" description="Helical" evidence="4">
    <location>
        <begin position="12"/>
        <end position="35"/>
    </location>
</feature>
<feature type="transmembrane region" description="Helical" evidence="4">
    <location>
        <begin position="297"/>
        <end position="319"/>
    </location>
</feature>
<name>A0A5C6C9E7_9BACT</name>
<comment type="caution">
    <text evidence="6">The sequence shown here is derived from an EMBL/GenBank/DDBJ whole genome shotgun (WGS) entry which is preliminary data.</text>
</comment>
<dbReference type="Proteomes" id="UP000319908">
    <property type="component" value="Unassembled WGS sequence"/>
</dbReference>
<feature type="domain" description="Glycosyltransferase 2-like" evidence="5">
    <location>
        <begin position="53"/>
        <end position="174"/>
    </location>
</feature>
<dbReference type="PANTHER" id="PTHR43630:SF1">
    <property type="entry name" value="POLY-BETA-1,6-N-ACETYL-D-GLUCOSAMINE SYNTHASE"/>
    <property type="match status" value="1"/>
</dbReference>
<dbReference type="OrthoDB" id="9766299at2"/>
<keyword evidence="2 6" id="KW-0328">Glycosyltransferase</keyword>
<evidence type="ECO:0000259" key="5">
    <source>
        <dbReference type="Pfam" id="PF00535"/>
    </source>
</evidence>
<keyword evidence="3 6" id="KW-0808">Transferase</keyword>
<accession>A0A5C6C9E7</accession>
<dbReference type="AlphaFoldDB" id="A0A5C6C9E7"/>
<evidence type="ECO:0000256" key="1">
    <source>
        <dbReference type="ARBA" id="ARBA00006739"/>
    </source>
</evidence>
<protein>
    <submittedName>
        <fullName evidence="6">Beta-monoglucosyldiacylglycerol synthase</fullName>
        <ecNumber evidence="6">2.4.1.-</ecNumber>
    </submittedName>
</protein>
<evidence type="ECO:0000313" key="7">
    <source>
        <dbReference type="Proteomes" id="UP000319908"/>
    </source>
</evidence>
<feature type="transmembrane region" description="Helical" evidence="4">
    <location>
        <begin position="356"/>
        <end position="378"/>
    </location>
</feature>
<dbReference type="CDD" id="cd06439">
    <property type="entry name" value="CESA_like_1"/>
    <property type="match status" value="1"/>
</dbReference>
<dbReference type="SUPFAM" id="SSF53448">
    <property type="entry name" value="Nucleotide-diphospho-sugar transferases"/>
    <property type="match status" value="1"/>
</dbReference>
<dbReference type="EC" id="2.4.1.-" evidence="6"/>
<dbReference type="EMBL" id="SJPU01000001">
    <property type="protein sequence ID" value="TWU19994.1"/>
    <property type="molecule type" value="Genomic_DNA"/>
</dbReference>
<keyword evidence="4" id="KW-0472">Membrane</keyword>
<organism evidence="6 7">
    <name type="scientific">Allorhodopirellula heiligendammensis</name>
    <dbReference type="NCBI Taxonomy" id="2714739"/>
    <lineage>
        <taxon>Bacteria</taxon>
        <taxon>Pseudomonadati</taxon>
        <taxon>Planctomycetota</taxon>
        <taxon>Planctomycetia</taxon>
        <taxon>Pirellulales</taxon>
        <taxon>Pirellulaceae</taxon>
        <taxon>Allorhodopirellula</taxon>
    </lineage>
</organism>
<keyword evidence="4" id="KW-0812">Transmembrane</keyword>
<comment type="similarity">
    <text evidence="1">Belongs to the glycosyltransferase 2 family.</text>
</comment>
<proteinExistence type="inferred from homology"/>
<dbReference type="Pfam" id="PF00535">
    <property type="entry name" value="Glycos_transf_2"/>
    <property type="match status" value="1"/>
</dbReference>
<evidence type="ECO:0000313" key="6">
    <source>
        <dbReference type="EMBL" id="TWU19994.1"/>
    </source>
</evidence>
<feature type="transmembrane region" description="Helical" evidence="4">
    <location>
        <begin position="270"/>
        <end position="291"/>
    </location>
</feature>
<feature type="transmembrane region" description="Helical" evidence="4">
    <location>
        <begin position="326"/>
        <end position="344"/>
    </location>
</feature>
<dbReference type="GO" id="GO:0016757">
    <property type="term" value="F:glycosyltransferase activity"/>
    <property type="evidence" value="ECO:0007669"/>
    <property type="project" value="UniProtKB-KW"/>
</dbReference>
<dbReference type="PANTHER" id="PTHR43630">
    <property type="entry name" value="POLY-BETA-1,6-N-ACETYL-D-GLUCOSAMINE SYNTHASE"/>
    <property type="match status" value="1"/>
</dbReference>
<dbReference type="InterPro" id="IPR001173">
    <property type="entry name" value="Glyco_trans_2-like"/>
</dbReference>
<dbReference type="Gene3D" id="3.90.550.10">
    <property type="entry name" value="Spore Coat Polysaccharide Biosynthesis Protein SpsA, Chain A"/>
    <property type="match status" value="1"/>
</dbReference>
<sequence>MLVVHVLVVIQFAFWIAAIAFLTPLALYPLSLWLLSQLKPVRRPGKALPTATLVISAYNEREVIGEKIRNALLLDYPADRFDIMVISDASDDGTDDIIREFDSDRVQGCRMEQRAGKSAGLSRFCPSAAGDILVFTDANSMFHSDALSHLLCHFDAPEVGYSVGRQLYIDTEHAASCDSENIYWSFELLMKQWESRLSSVVGADGAIYALRKEHFAPLAAEDINDFLLPLQVIAKGFRGVFDYRAVCFEKAAPDFAGEFRRKKRIVNRSLYALLKVPAVLNPFRVGWFAWQVVCHKLLRWLCPLFMVILLATSAVLSVWEWQQGTLGIYSSALLCQLLAYALAGLHRVKYFQAIRLVYVCYYFLMINVASAQGIWMLARGQVIGKWKPER</sequence>
<gene>
    <name evidence="6" type="ORF">Poly21_21730</name>
</gene>